<dbReference type="Proteomes" id="UP000887581">
    <property type="component" value="Unplaced"/>
</dbReference>
<keyword evidence="1" id="KW-1185">Reference proteome</keyword>
<evidence type="ECO:0000313" key="1">
    <source>
        <dbReference type="Proteomes" id="UP000887581"/>
    </source>
</evidence>
<name>A0A915PIU0_9BILA</name>
<proteinExistence type="predicted"/>
<dbReference type="AlphaFoldDB" id="A0A915PIU0"/>
<dbReference type="WBParaSite" id="sdigi.contig2.g235.t1">
    <property type="protein sequence ID" value="sdigi.contig2.g235.t1"/>
    <property type="gene ID" value="sdigi.contig2.g235"/>
</dbReference>
<evidence type="ECO:0000313" key="2">
    <source>
        <dbReference type="WBParaSite" id="sdigi.contig2.g235.t1"/>
    </source>
</evidence>
<sequence>MKTRKEFGGGLIFYFERGFRGNRPDRRKWVPTRERLSVSGVAALSDIASAPDSTVVTSRRNLANELL</sequence>
<accession>A0A915PIU0</accession>
<protein>
    <submittedName>
        <fullName evidence="2">Uncharacterized protein</fullName>
    </submittedName>
</protein>
<reference evidence="2" key="1">
    <citation type="submission" date="2022-11" db="UniProtKB">
        <authorList>
            <consortium name="WormBaseParasite"/>
        </authorList>
    </citation>
    <scope>IDENTIFICATION</scope>
</reference>
<organism evidence="1 2">
    <name type="scientific">Setaria digitata</name>
    <dbReference type="NCBI Taxonomy" id="48799"/>
    <lineage>
        <taxon>Eukaryota</taxon>
        <taxon>Metazoa</taxon>
        <taxon>Ecdysozoa</taxon>
        <taxon>Nematoda</taxon>
        <taxon>Chromadorea</taxon>
        <taxon>Rhabditida</taxon>
        <taxon>Spirurina</taxon>
        <taxon>Spiruromorpha</taxon>
        <taxon>Filarioidea</taxon>
        <taxon>Setariidae</taxon>
        <taxon>Setaria</taxon>
    </lineage>
</organism>